<dbReference type="Proteomes" id="UP000003824">
    <property type="component" value="Unassembled WGS sequence"/>
</dbReference>
<accession>D5ZSU2</accession>
<dbReference type="GO" id="GO:0008168">
    <property type="term" value="F:methyltransferase activity"/>
    <property type="evidence" value="ECO:0007669"/>
    <property type="project" value="UniProtKB-KW"/>
</dbReference>
<dbReference type="SUPFAM" id="SSF53335">
    <property type="entry name" value="S-adenosyl-L-methionine-dependent methyltransferases"/>
    <property type="match status" value="1"/>
</dbReference>
<dbReference type="EMBL" id="DS999641">
    <property type="protein sequence ID" value="EFE64813.2"/>
    <property type="molecule type" value="Genomic_DNA"/>
</dbReference>
<keyword evidence="1" id="KW-0808">Transferase</keyword>
<reference evidence="2" key="1">
    <citation type="submission" date="2008-12" db="EMBL/GenBank/DDBJ databases">
        <title>Annotation of Streptomyces ghanaensis ATCC 14672.</title>
        <authorList>
            <consortium name="The Broad Institute Genome Sequencing Platform"/>
            <consortium name="Broad Institute Microbial Sequencing Center"/>
            <person name="Fischbach M."/>
            <person name="Ward D."/>
            <person name="Young S."/>
            <person name="Kodira C.D."/>
            <person name="Zeng Q."/>
            <person name="Koehrsen M."/>
            <person name="Godfrey P."/>
            <person name="Alvarado L."/>
            <person name="Berlin A.M."/>
            <person name="Borenstein D."/>
            <person name="Chen Z."/>
            <person name="Engels R."/>
            <person name="Freedman E."/>
            <person name="Gellesch M."/>
            <person name="Goldberg J."/>
            <person name="Griggs A."/>
            <person name="Gujja S."/>
            <person name="Heiman D.I."/>
            <person name="Hepburn T.A."/>
            <person name="Howarth C."/>
            <person name="Jen D."/>
            <person name="Larson L."/>
            <person name="Lewis B."/>
            <person name="Mehta T."/>
            <person name="Park D."/>
            <person name="Pearson M."/>
            <person name="Roberts A."/>
            <person name="Saif S."/>
            <person name="Shea T.D."/>
            <person name="Shenoy N."/>
            <person name="Sisk P."/>
            <person name="Stolte C."/>
            <person name="Sykes S.N."/>
            <person name="Walk T."/>
            <person name="White J."/>
            <person name="Yandava C."/>
            <person name="Straight P."/>
            <person name="Clardy J."/>
            <person name="Hung D."/>
            <person name="Kolter R."/>
            <person name="Mekalanos J."/>
            <person name="Walker S."/>
            <person name="Walsh C.T."/>
            <person name="Wieland B.L.C."/>
            <person name="Ilzarbe M."/>
            <person name="Galagan J."/>
            <person name="Nusbaum C."/>
            <person name="Birren B."/>
        </authorList>
    </citation>
    <scope>NUCLEOTIDE SEQUENCE [LARGE SCALE GENOMIC DNA]</scope>
    <source>
        <strain evidence="2">ATCC 14672 / DSM 40746 / JCM 4963 / KCTC 9882 / NRRL B-12104 / FH 1290</strain>
    </source>
</reference>
<dbReference type="PANTHER" id="PTHR18895:SF74">
    <property type="entry name" value="MTRF1L RELEASE FACTOR GLUTAMINE METHYLTRANSFERASE"/>
    <property type="match status" value="1"/>
</dbReference>
<evidence type="ECO:0000313" key="1">
    <source>
        <dbReference type="EMBL" id="EFE64813.2"/>
    </source>
</evidence>
<organism evidence="1 2">
    <name type="scientific">Streptomyces viridosporus (strain ATCC 14672 / DSM 40746 / JCM 4963 / KCTC 9882 / NRRL B-12104 / FH 1290)</name>
    <name type="common">Streptomyces ghanaensis</name>
    <dbReference type="NCBI Taxonomy" id="566461"/>
    <lineage>
        <taxon>Bacteria</taxon>
        <taxon>Bacillati</taxon>
        <taxon>Actinomycetota</taxon>
        <taxon>Actinomycetes</taxon>
        <taxon>Kitasatosporales</taxon>
        <taxon>Streptomycetaceae</taxon>
        <taxon>Streptomyces</taxon>
    </lineage>
</organism>
<dbReference type="PANTHER" id="PTHR18895">
    <property type="entry name" value="HEMK METHYLTRANSFERASE"/>
    <property type="match status" value="1"/>
</dbReference>
<dbReference type="GO" id="GO:0032259">
    <property type="term" value="P:methylation"/>
    <property type="evidence" value="ECO:0007669"/>
    <property type="project" value="UniProtKB-KW"/>
</dbReference>
<gene>
    <name evidence="1" type="ORF">SSFG_00070</name>
</gene>
<protein>
    <submittedName>
        <fullName evidence="1">Modification methylase</fullName>
    </submittedName>
</protein>
<name>D5ZSU2_STRV1</name>
<dbReference type="InterPro" id="IPR050320">
    <property type="entry name" value="N5-glutamine_MTase"/>
</dbReference>
<evidence type="ECO:0000313" key="2">
    <source>
        <dbReference type="Proteomes" id="UP000003824"/>
    </source>
</evidence>
<dbReference type="Gene3D" id="3.40.50.150">
    <property type="entry name" value="Vaccinia Virus protein VP39"/>
    <property type="match status" value="1"/>
</dbReference>
<dbReference type="AlphaFoldDB" id="D5ZSU2"/>
<dbReference type="eggNOG" id="COG2890">
    <property type="taxonomic scope" value="Bacteria"/>
</dbReference>
<sequence length="114" mass="12390">MADPDLLAELDGTVDLVTANPPYVPERLVIPAEWSVHQPAQAIYSGWDGLTVPRAVVATAARLLKDGGVLAMEHYDAIVDEIVELVRSAGFESVTSHVDHDGFPRYVIARRAAR</sequence>
<proteinExistence type="predicted"/>
<keyword evidence="1" id="KW-0489">Methyltransferase</keyword>
<dbReference type="InterPro" id="IPR029063">
    <property type="entry name" value="SAM-dependent_MTases_sf"/>
</dbReference>